<evidence type="ECO:0000256" key="3">
    <source>
        <dbReference type="ARBA" id="ARBA00022989"/>
    </source>
</evidence>
<evidence type="ECO:0000256" key="4">
    <source>
        <dbReference type="ARBA" id="ARBA00023136"/>
    </source>
</evidence>
<feature type="transmembrane region" description="Helical" evidence="5">
    <location>
        <begin position="96"/>
        <end position="118"/>
    </location>
</feature>
<dbReference type="PROSITE" id="PS50262">
    <property type="entry name" value="G_PROTEIN_RECEP_F1_2"/>
    <property type="match status" value="1"/>
</dbReference>
<dbReference type="SUPFAM" id="SSF81321">
    <property type="entry name" value="Family A G protein-coupled receptor-like"/>
    <property type="match status" value="1"/>
</dbReference>
<feature type="transmembrane region" description="Helical" evidence="5">
    <location>
        <begin position="61"/>
        <end position="84"/>
    </location>
</feature>
<gene>
    <name evidence="7" type="ORF">JYZ213_LOCUS29681</name>
    <name evidence="8" type="ORF">OXD698_LOCUS30089</name>
</gene>
<dbReference type="Gene3D" id="1.20.1070.10">
    <property type="entry name" value="Rhodopsin 7-helix transmembrane proteins"/>
    <property type="match status" value="1"/>
</dbReference>
<evidence type="ECO:0000313" key="9">
    <source>
        <dbReference type="Proteomes" id="UP000663845"/>
    </source>
</evidence>
<keyword evidence="2 5" id="KW-0812">Transmembrane</keyword>
<dbReference type="Proteomes" id="UP000663844">
    <property type="component" value="Unassembled WGS sequence"/>
</dbReference>
<feature type="transmembrane region" description="Helical" evidence="5">
    <location>
        <begin position="274"/>
        <end position="297"/>
    </location>
</feature>
<evidence type="ECO:0000256" key="2">
    <source>
        <dbReference type="ARBA" id="ARBA00022692"/>
    </source>
</evidence>
<accession>A0A814ZZI4</accession>
<comment type="caution">
    <text evidence="7">The sequence shown here is derived from an EMBL/GenBank/DDBJ whole genome shotgun (WGS) entry which is preliminary data.</text>
</comment>
<keyword evidence="4 5" id="KW-0472">Membrane</keyword>
<feature type="transmembrane region" description="Helical" evidence="5">
    <location>
        <begin position="241"/>
        <end position="262"/>
    </location>
</feature>
<name>A0A814ZZI4_9BILA</name>
<evidence type="ECO:0000256" key="5">
    <source>
        <dbReference type="SAM" id="Phobius"/>
    </source>
</evidence>
<feature type="transmembrane region" description="Helical" evidence="5">
    <location>
        <begin position="201"/>
        <end position="220"/>
    </location>
</feature>
<sequence>MSNVSNITIATSTTSSYLQFSNTDLVWIYLIPNVLSICCSIFILYHFLFKRTLRQALNNHVIILLIIVGLIYELTDIFWLIYYYHFHLALFSAPAFALIWMYIDFAFEITQVILFAWATIERHILIFHSGWLSTKKKRFFIHYLPIIIIITYCMVYYGVIIFYPHCSFTFDHTHLYGVTNHPCIYKAIPFVAKWDWIVNQIIPTVIIIIFSLALLIRVLLQKHRLHRSINWKQQRKMIIQLISISLIYFIFFIPYTLISAAYTFGLSRTFAPALANYSGVFLFYMIFLVPFAACTTLPDFKTKIKQLFCCNYRRQRVVHPTT</sequence>
<proteinExistence type="predicted"/>
<evidence type="ECO:0000313" key="8">
    <source>
        <dbReference type="EMBL" id="CAF4010786.1"/>
    </source>
</evidence>
<protein>
    <recommendedName>
        <fullName evidence="6">G-protein coupled receptors family 1 profile domain-containing protein</fullName>
    </recommendedName>
</protein>
<dbReference type="Proteomes" id="UP000663845">
    <property type="component" value="Unassembled WGS sequence"/>
</dbReference>
<dbReference type="EMBL" id="CAJNOG010000459">
    <property type="protein sequence ID" value="CAF1252234.1"/>
    <property type="molecule type" value="Genomic_DNA"/>
</dbReference>
<dbReference type="AlphaFoldDB" id="A0A814ZZI4"/>
<dbReference type="EMBL" id="CAJOAZ010003488">
    <property type="protein sequence ID" value="CAF4010786.1"/>
    <property type="molecule type" value="Genomic_DNA"/>
</dbReference>
<dbReference type="GO" id="GO:0016020">
    <property type="term" value="C:membrane"/>
    <property type="evidence" value="ECO:0007669"/>
    <property type="project" value="UniProtKB-SubCell"/>
</dbReference>
<comment type="subcellular location">
    <subcellularLocation>
        <location evidence="1">Membrane</location>
    </subcellularLocation>
</comment>
<feature type="transmembrane region" description="Helical" evidence="5">
    <location>
        <begin position="139"/>
        <end position="163"/>
    </location>
</feature>
<feature type="domain" description="G-protein coupled receptors family 1 profile" evidence="6">
    <location>
        <begin position="39"/>
        <end position="293"/>
    </location>
</feature>
<feature type="transmembrane region" description="Helical" evidence="5">
    <location>
        <begin position="26"/>
        <end position="49"/>
    </location>
</feature>
<evidence type="ECO:0000313" key="7">
    <source>
        <dbReference type="EMBL" id="CAF1252234.1"/>
    </source>
</evidence>
<reference evidence="7" key="1">
    <citation type="submission" date="2021-02" db="EMBL/GenBank/DDBJ databases">
        <authorList>
            <person name="Nowell W R."/>
        </authorList>
    </citation>
    <scope>NUCLEOTIDE SEQUENCE</scope>
</reference>
<evidence type="ECO:0000259" key="6">
    <source>
        <dbReference type="PROSITE" id="PS50262"/>
    </source>
</evidence>
<evidence type="ECO:0000256" key="1">
    <source>
        <dbReference type="ARBA" id="ARBA00004370"/>
    </source>
</evidence>
<organism evidence="7 9">
    <name type="scientific">Adineta steineri</name>
    <dbReference type="NCBI Taxonomy" id="433720"/>
    <lineage>
        <taxon>Eukaryota</taxon>
        <taxon>Metazoa</taxon>
        <taxon>Spiralia</taxon>
        <taxon>Gnathifera</taxon>
        <taxon>Rotifera</taxon>
        <taxon>Eurotatoria</taxon>
        <taxon>Bdelloidea</taxon>
        <taxon>Adinetida</taxon>
        <taxon>Adinetidae</taxon>
        <taxon>Adineta</taxon>
    </lineage>
</organism>
<dbReference type="InterPro" id="IPR017452">
    <property type="entry name" value="GPCR_Rhodpsn_7TM"/>
</dbReference>
<keyword evidence="3 5" id="KW-1133">Transmembrane helix</keyword>